<proteinExistence type="inferred from homology"/>
<dbReference type="Gene3D" id="3.40.50.300">
    <property type="entry name" value="P-loop containing nucleotide triphosphate hydrolases"/>
    <property type="match status" value="3"/>
</dbReference>
<dbReference type="GO" id="GO:0005524">
    <property type="term" value="F:ATP binding"/>
    <property type="evidence" value="ECO:0007669"/>
    <property type="project" value="UniProtKB-KW"/>
</dbReference>
<keyword evidence="8" id="KW-1185">Reference proteome</keyword>
<reference evidence="7" key="1">
    <citation type="journal article" date="2014" name="Genome Announc.">
        <title>Draft Genome Sequences of Marine Flavobacterium Nonlabens Strains NR17, NR24, NR27, NR32, NR33, and Ara13.</title>
        <authorList>
            <person name="Nakanishi M."/>
            <person name="Meirelles P."/>
            <person name="Suzuki R."/>
            <person name="Takatani N."/>
            <person name="Mino S."/>
            <person name="Suda W."/>
            <person name="Oshima K."/>
            <person name="Hattori M."/>
            <person name="Ohkuma M."/>
            <person name="Hosokawa M."/>
            <person name="Miyashita K."/>
            <person name="Thompson F.L."/>
            <person name="Niwa A."/>
            <person name="Sawabe T."/>
            <person name="Sawabe T."/>
        </authorList>
    </citation>
    <scope>NUCLEOTIDE SEQUENCE [LARGE SCALE GENOMIC DNA]</scope>
    <source>
        <strain evidence="7">JCM 19294</strain>
    </source>
</reference>
<dbReference type="InterPro" id="IPR041677">
    <property type="entry name" value="DNA2/NAM7_AAA_11"/>
</dbReference>
<dbReference type="eggNOG" id="COG1112">
    <property type="taxonomic scope" value="Bacteria"/>
</dbReference>
<sequence length="1634" mass="190981">MLRFVENRERLYFLNKELDPTIHHVIREMTPIYREDRIPNLEEVVAKLKNYQDFNPENYQDLTETIGFKSINIKERGTYILDKLRRRLFDISRRNKLLYFKSTSSFLNLTEASIPLLLDHKNISEKDIIFWGPVMEGKLLGKKSLLLNRYLDITNNRFLNPILNKIRLEARKSRNEYGFDQLRLVVAFLHWYNFKENREERISSPLLLLPVSLVKKKGVEDRYQLEVTTTDAEINPVLSYYLKDLYNIELPDFIDLKESSLEDLIGNIRNQILNSGNGVELQWREKPQIQLIHKAARRNFKLKKRKLNRRTSNLNLRQFDYSYKEDDFKPLGIELFKTLVHKKINDLEYIINEDINPYSDLAVAEKERSFYRNDNYGVVNPLVWEVDTCNMTLGNFNYRKMSIVRDYNDIINADIKDEVFEELFSENPRKLIEEEGISTQLNDLYPIIAADPTQTKAVYKARSGRNYIIQGPPGTGKSQTITNLIADYVARDQKVLFVCEKRAALDVVYHRLKNKQLDELCCLIHDSQTDKKSFIMNLKGTYESFLKDKMKSNAIVKERNEIIDKIQTHINRLESFHNIMRSGETPIFQVYQEVISDINKFERLAKVEYFVIPDFDEWKSNENWIKEFLNQIRVNHYGDSIKNFPLNGISPELLSTSDYKTTIHKELSSALTILEQINEWIDENDGDTTMVWDDWIKEVNLMEKSKGIIAKGNLAILTPDNPQATALLNDNKKLEKSRKKWQDKQDENRFWKVKWNAIDAYEIKNQWDRANANILKFLNPKWYRLKKQIKEAYDFQKHKVKPEIDSVLSRLVDEYDLLNSFENEKRKLENRYGFTNYDDGIQWLKQLHNTGSPIVAKWIEIDNRDYLSGLISVLPLFNSLRNSLSKIAKSFGNYSIATLEDRISGALTMTNSLSLFKPHIEKLNNADFKLQSLLRDRNWREDEINFHCAYKTILDNSDNNPVFAQMNEDSLQFSIREIQNLLDKYYNANVAFIRSRIRDQFLNKIRITESTAAQLTNEEKELKKIYKSSRKILENEFNKKMRYKSIRELATGEAQEIMTSLKPVWLMSPLSVSDSMPIDTSIFDVVIYDEASQITVEEGVPSLFRTHQTIIVGDEMQMPPTNFFSTTSVDVDEDEEEQEQRIGINLDADSLLNQGARKLPSVMLGWHYRSRRESLISYSNAAFYKRELLTIPDNQLSIHGAGELTHVLNPDQEIDINDVLQRSISYHYLENAVYHKRSNKDEATYIAHLVRKLLTQQVDKSIGVVAFSMEQQSVIESALEELALLDTRFGKLLEEEYNRTEEDQFTGLFVKNLENVQGDERDIIIMSVCYGFNTQGKMLMNFGPINRRGGEKRLNVIFSRAKRNMMIVSSILGEHIKNDYNEGARYFKRFLQYAKQISDGNIQNASSILDSLHVSQNLDLKGKEIPLKSKLKEVLKAKGYEVYNDIGQSHFKVDIAIISPNDTQFKMGILLDYKSHYHGDNVLEQYCQKTSVLETFGWKILRVYVKDWVEQPNRVLERIRQTIENEEKLSPVTATNHEREMQEVVSEDVQQVSDSTIESQSSQTSDDFKRYEYVQGNSNKFWEIKVIGNEVHTRYGRIGNQPQTNVKSLSTRADALKEEMRLTGVKLRKGYRRS</sequence>
<dbReference type="Proteomes" id="UP000029221">
    <property type="component" value="Unassembled WGS sequence"/>
</dbReference>
<keyword evidence="2" id="KW-0547">Nucleotide-binding</keyword>
<dbReference type="PANTHER" id="PTHR43788">
    <property type="entry name" value="DNA2/NAM7 HELICASE FAMILY MEMBER"/>
    <property type="match status" value="1"/>
</dbReference>
<dbReference type="InterPro" id="IPR049809">
    <property type="entry name" value="YehF/YfeS-like_WGR"/>
</dbReference>
<dbReference type="Pfam" id="PF13195">
    <property type="entry name" value="DUF4011"/>
    <property type="match status" value="1"/>
</dbReference>
<name>A0A090PZA3_9FLAO</name>
<dbReference type="GO" id="GO:0016787">
    <property type="term" value="F:hydrolase activity"/>
    <property type="evidence" value="ECO:0007669"/>
    <property type="project" value="UniProtKB-KW"/>
</dbReference>
<dbReference type="PANTHER" id="PTHR43788:SF8">
    <property type="entry name" value="DNA-BINDING PROTEIN SMUBP-2"/>
    <property type="match status" value="1"/>
</dbReference>
<dbReference type="Gene3D" id="2.20.140.10">
    <property type="entry name" value="WGR domain"/>
    <property type="match status" value="1"/>
</dbReference>
<dbReference type="Pfam" id="PF13087">
    <property type="entry name" value="AAA_12"/>
    <property type="match status" value="1"/>
</dbReference>
<dbReference type="InterPro" id="IPR027417">
    <property type="entry name" value="P-loop_NTPase"/>
</dbReference>
<dbReference type="PROSITE" id="PS51977">
    <property type="entry name" value="WGR"/>
    <property type="match status" value="1"/>
</dbReference>
<evidence type="ECO:0000256" key="1">
    <source>
        <dbReference type="ARBA" id="ARBA00007913"/>
    </source>
</evidence>
<evidence type="ECO:0000259" key="6">
    <source>
        <dbReference type="PROSITE" id="PS51977"/>
    </source>
</evidence>
<dbReference type="InterPro" id="IPR011335">
    <property type="entry name" value="Restrct_endonuc-II-like"/>
</dbReference>
<dbReference type="Pfam" id="PF13086">
    <property type="entry name" value="AAA_11"/>
    <property type="match status" value="2"/>
</dbReference>
<organism evidence="7 8">
    <name type="scientific">Nonlabens tegetincola</name>
    <dbReference type="NCBI Taxonomy" id="323273"/>
    <lineage>
        <taxon>Bacteria</taxon>
        <taxon>Pseudomonadati</taxon>
        <taxon>Bacteroidota</taxon>
        <taxon>Flavobacteriia</taxon>
        <taxon>Flavobacteriales</taxon>
        <taxon>Flavobacteriaceae</taxon>
        <taxon>Nonlabens</taxon>
    </lineage>
</organism>
<dbReference type="eggNOG" id="COG3831">
    <property type="taxonomic scope" value="Bacteria"/>
</dbReference>
<evidence type="ECO:0000256" key="2">
    <source>
        <dbReference type="ARBA" id="ARBA00022741"/>
    </source>
</evidence>
<evidence type="ECO:0000313" key="7">
    <source>
        <dbReference type="EMBL" id="GAK96179.1"/>
    </source>
</evidence>
<keyword evidence="3" id="KW-0378">Hydrolase</keyword>
<accession>A0A090PZA3</accession>
<dbReference type="InterPro" id="IPR041679">
    <property type="entry name" value="DNA2/NAM7-like_C"/>
</dbReference>
<dbReference type="SUPFAM" id="SSF52540">
    <property type="entry name" value="P-loop containing nucleoside triphosphate hydrolases"/>
    <property type="match status" value="1"/>
</dbReference>
<dbReference type="InterPro" id="IPR008893">
    <property type="entry name" value="WGR_domain"/>
</dbReference>
<evidence type="ECO:0000256" key="4">
    <source>
        <dbReference type="ARBA" id="ARBA00022806"/>
    </source>
</evidence>
<dbReference type="STRING" id="319236.BST91_10095"/>
<dbReference type="Pfam" id="PF18741">
    <property type="entry name" value="MTES_1575"/>
    <property type="match status" value="1"/>
</dbReference>
<dbReference type="SUPFAM" id="SSF142921">
    <property type="entry name" value="WGR domain-like"/>
    <property type="match status" value="1"/>
</dbReference>
<dbReference type="CDD" id="cd07996">
    <property type="entry name" value="WGR_MMR_like"/>
    <property type="match status" value="1"/>
</dbReference>
<dbReference type="EMBL" id="BBML01000001">
    <property type="protein sequence ID" value="GAK96179.1"/>
    <property type="molecule type" value="Genomic_DNA"/>
</dbReference>
<comment type="caution">
    <text evidence="7">The sequence shown here is derived from an EMBL/GenBank/DDBJ whole genome shotgun (WGS) entry which is preliminary data.</text>
</comment>
<dbReference type="GO" id="GO:0043139">
    <property type="term" value="F:5'-3' DNA helicase activity"/>
    <property type="evidence" value="ECO:0007669"/>
    <property type="project" value="TreeGrafter"/>
</dbReference>
<dbReference type="InterPro" id="IPR025103">
    <property type="entry name" value="DUF4011"/>
</dbReference>
<keyword evidence="4 7" id="KW-0347">Helicase</keyword>
<dbReference type="SMART" id="SM00773">
    <property type="entry name" value="WGR"/>
    <property type="match status" value="1"/>
</dbReference>
<dbReference type="InterPro" id="IPR050534">
    <property type="entry name" value="Coronavir_polyprotein_1ab"/>
</dbReference>
<evidence type="ECO:0000256" key="3">
    <source>
        <dbReference type="ARBA" id="ARBA00022801"/>
    </source>
</evidence>
<dbReference type="eggNOG" id="COG1199">
    <property type="taxonomic scope" value="Bacteria"/>
</dbReference>
<evidence type="ECO:0000256" key="5">
    <source>
        <dbReference type="ARBA" id="ARBA00022840"/>
    </source>
</evidence>
<protein>
    <submittedName>
        <fullName evidence="7">Superfamily I DNA and RNA helicases and helicase subunits</fullName>
    </submittedName>
</protein>
<evidence type="ECO:0000313" key="8">
    <source>
        <dbReference type="Proteomes" id="UP000029221"/>
    </source>
</evidence>
<keyword evidence="5" id="KW-0067">ATP-binding</keyword>
<dbReference type="InterPro" id="IPR049468">
    <property type="entry name" value="Restrct_endonuc-II-like_dom"/>
</dbReference>
<dbReference type="Pfam" id="PF05406">
    <property type="entry name" value="WGR"/>
    <property type="match status" value="1"/>
</dbReference>
<feature type="domain" description="WGR" evidence="6">
    <location>
        <begin position="1554"/>
        <end position="1634"/>
    </location>
</feature>
<dbReference type="InterPro" id="IPR047187">
    <property type="entry name" value="SF1_C_Upf1"/>
</dbReference>
<dbReference type="SUPFAM" id="SSF52980">
    <property type="entry name" value="Restriction endonuclease-like"/>
    <property type="match status" value="1"/>
</dbReference>
<dbReference type="CDD" id="cd18808">
    <property type="entry name" value="SF1_C_Upf1"/>
    <property type="match status" value="1"/>
</dbReference>
<comment type="similarity">
    <text evidence="1">Belongs to the DNA2/NAM7 helicase family.</text>
</comment>
<gene>
    <name evidence="7" type="ORF">JCM19294_2961</name>
</gene>
<dbReference type="InterPro" id="IPR036930">
    <property type="entry name" value="WGR_dom_sf"/>
</dbReference>